<protein>
    <recommendedName>
        <fullName evidence="4">YeaH/YhbH family protein</fullName>
    </recommendedName>
</protein>
<evidence type="ECO:0008006" key="4">
    <source>
        <dbReference type="Google" id="ProtNLM"/>
    </source>
</evidence>
<dbReference type="PANTHER" id="PTHR30510:SF2">
    <property type="entry name" value="UPF0229 PROTEIN YEAH"/>
    <property type="match status" value="1"/>
</dbReference>
<name>A0A1H8N7A7_9EURY</name>
<dbReference type="PANTHER" id="PTHR30510">
    <property type="entry name" value="UPF0229 PROTEIN YEAH"/>
    <property type="match status" value="1"/>
</dbReference>
<proteinExistence type="predicted"/>
<evidence type="ECO:0000313" key="3">
    <source>
        <dbReference type="Proteomes" id="UP000198775"/>
    </source>
</evidence>
<dbReference type="AlphaFoldDB" id="A0A1H8N7A7"/>
<evidence type="ECO:0000256" key="1">
    <source>
        <dbReference type="SAM" id="MobiDB-lite"/>
    </source>
</evidence>
<dbReference type="RefSeq" id="WP_092660307.1">
    <property type="nucleotide sequence ID" value="NZ_FOCX01000010.1"/>
</dbReference>
<feature type="compositionally biased region" description="Acidic residues" evidence="1">
    <location>
        <begin position="81"/>
        <end position="91"/>
    </location>
</feature>
<dbReference type="InterPro" id="IPR006698">
    <property type="entry name" value="UPF0229"/>
</dbReference>
<dbReference type="OrthoDB" id="340824at2157"/>
<feature type="region of interest" description="Disordered" evidence="1">
    <location>
        <begin position="53"/>
        <end position="109"/>
    </location>
</feature>
<feature type="compositionally biased region" description="Acidic residues" evidence="1">
    <location>
        <begin position="99"/>
        <end position="109"/>
    </location>
</feature>
<dbReference type="Proteomes" id="UP000198775">
    <property type="component" value="Unassembled WGS sequence"/>
</dbReference>
<organism evidence="2 3">
    <name type="scientific">Halorientalis persicus</name>
    <dbReference type="NCBI Taxonomy" id="1367881"/>
    <lineage>
        <taxon>Archaea</taxon>
        <taxon>Methanobacteriati</taxon>
        <taxon>Methanobacteriota</taxon>
        <taxon>Stenosarchaea group</taxon>
        <taxon>Halobacteria</taxon>
        <taxon>Halobacteriales</taxon>
        <taxon>Haloarculaceae</taxon>
        <taxon>Halorientalis</taxon>
    </lineage>
</organism>
<reference evidence="3" key="1">
    <citation type="submission" date="2016-10" db="EMBL/GenBank/DDBJ databases">
        <authorList>
            <person name="Varghese N."/>
            <person name="Submissions S."/>
        </authorList>
    </citation>
    <scope>NUCLEOTIDE SEQUENCE [LARGE SCALE GENOMIC DNA]</scope>
    <source>
        <strain evidence="3">IBRC-M 10043</strain>
    </source>
</reference>
<gene>
    <name evidence="2" type="ORF">SAMN05216388_101047</name>
</gene>
<dbReference type="NCBIfam" id="NF003713">
    <property type="entry name" value="PRK05325.2-5"/>
    <property type="match status" value="1"/>
</dbReference>
<evidence type="ECO:0000313" key="2">
    <source>
        <dbReference type="EMBL" id="SEO25464.1"/>
    </source>
</evidence>
<dbReference type="EMBL" id="FOCX01000010">
    <property type="protein sequence ID" value="SEO25464.1"/>
    <property type="molecule type" value="Genomic_DNA"/>
</dbReference>
<sequence>MGLKDDLDRYREVGEQRRQDLAEFIQYGDLGQSRPDEVKIPIKIVDLPEFAYDQRDMGGVGQGEDAEEGQPVGQPEPQPGDGDEDGEPGEEGGDHEYYEMDPEEFAQELDEELGLDLEPKGKQVIEEKEGDFTDITRTGPTSTLDFESLFKKGLKRKLAMDFDRDYLREVLKVDGMGPASVFEWARGENIPVSKAWLEDEYAELTNEEKTEWASMDEMDENVDRQSTAERIRREGVDQIPYRREDERYRYPEIIEEKEKNVVVVNIRDVSGSMREKKRELVERTFTPLDWYLTGKYDNAEFVYIAHDAEAWEVDRDEFFGIRSGGGTRISSAYELAAAVLEEEYPWHEWNRYVFAAGDSENSSNDTEERVIPQMEEIPANLHAYVETQPSGNAINATHAEEVERHFEGSDNVAVAYVSSPEDVVDAIYEILSTEEVKA</sequence>
<keyword evidence="3" id="KW-1185">Reference proteome</keyword>
<accession>A0A1H8N7A7</accession>
<dbReference type="Pfam" id="PF04285">
    <property type="entry name" value="DUF444"/>
    <property type="match status" value="1"/>
</dbReference>